<evidence type="ECO:0000256" key="5">
    <source>
        <dbReference type="ARBA" id="ARBA00022884"/>
    </source>
</evidence>
<comment type="cofactor">
    <cofactor evidence="1">
        <name>Mg(2+)</name>
        <dbReference type="ChEBI" id="CHEBI:18420"/>
    </cofactor>
</comment>
<comment type="caution">
    <text evidence="7">The sequence shown here is derived from an EMBL/GenBank/DDBJ whole genome shotgun (WGS) entry which is preliminary data.</text>
</comment>
<sequence>MDRTVIVEKLDIGHRGAVLEHGSVREWLIDDVHGPLQEGMIIAGRVENVLNGMDAAFIDIGDDKHGYLHIKEHPDYQAWKLQENGKPAPKAGSLLQKGDRVIVQVKKEAAGSKGCSLTMLLSISGTYTIYMPFGGYAAVSKKISDESRAGLRREVRSWLTGQEGIIVRTNAEQAELLRLQDEFELLRSRIAGILQEKPKAPGTLYYDESRTDLRVEKDYVGAAGTEVITNDAELAAQWKRKSPHVTWQNGSLFSAYHLDKELEKSLRPFVWMKNGGSLMIQETEAMTIIDVNSGKYTGTSGMRDTAFEVNMAAAEEISRQLRLRNIGGMVIIDFIEMNAREAAQQVDDTLRKALRRDGSTTNVAGFTKLGNMEMTRKQTRRKLSQLLTEPCTCCSGGGRQKTRWQLTEELKQQAAAVEAEACLFEVPERLAAYLRKETFSTSLPELFIRIRRTSGNAELVRTGTVDEVKESGERLGGVRS</sequence>
<evidence type="ECO:0000313" key="8">
    <source>
        <dbReference type="Proteomes" id="UP001595896"/>
    </source>
</evidence>
<dbReference type="EMBL" id="JBHSGK010000013">
    <property type="protein sequence ID" value="MFC4737432.1"/>
    <property type="molecule type" value="Genomic_DNA"/>
</dbReference>
<protein>
    <submittedName>
        <fullName evidence="7">Ribonuclease E/G</fullName>
    </submittedName>
</protein>
<dbReference type="InterPro" id="IPR012340">
    <property type="entry name" value="NA-bd_OB-fold"/>
</dbReference>
<dbReference type="SUPFAM" id="SSF50249">
    <property type="entry name" value="Nucleic acid-binding proteins"/>
    <property type="match status" value="1"/>
</dbReference>
<dbReference type="Gene3D" id="2.40.50.140">
    <property type="entry name" value="Nucleic acid-binding proteins"/>
    <property type="match status" value="1"/>
</dbReference>
<dbReference type="SMART" id="SM00316">
    <property type="entry name" value="S1"/>
    <property type="match status" value="1"/>
</dbReference>
<dbReference type="PANTHER" id="PTHR30001:SF0">
    <property type="entry name" value="RIBONUCLEASE G"/>
    <property type="match status" value="1"/>
</dbReference>
<dbReference type="Pfam" id="PF10150">
    <property type="entry name" value="RNase_E_G"/>
    <property type="match status" value="1"/>
</dbReference>
<reference evidence="8" key="1">
    <citation type="journal article" date="2019" name="Int. J. Syst. Evol. Microbiol.">
        <title>The Global Catalogue of Microorganisms (GCM) 10K type strain sequencing project: providing services to taxonomists for standard genome sequencing and annotation.</title>
        <authorList>
            <consortium name="The Broad Institute Genomics Platform"/>
            <consortium name="The Broad Institute Genome Sequencing Center for Infectious Disease"/>
            <person name="Wu L."/>
            <person name="Ma J."/>
        </authorList>
    </citation>
    <scope>NUCLEOTIDE SEQUENCE [LARGE SCALE GENOMIC DNA]</scope>
    <source>
        <strain evidence="8">JCM 12165</strain>
    </source>
</reference>
<keyword evidence="3" id="KW-0378">Hydrolase</keyword>
<gene>
    <name evidence="7" type="ORF">ACFO4L_12590</name>
</gene>
<dbReference type="InterPro" id="IPR019307">
    <property type="entry name" value="RNA-bd_AU-1/RNase_E/G"/>
</dbReference>
<accession>A0ABV9NVU6</accession>
<dbReference type="PROSITE" id="PS50126">
    <property type="entry name" value="S1"/>
    <property type="match status" value="1"/>
</dbReference>
<proteinExistence type="predicted"/>
<evidence type="ECO:0000313" key="7">
    <source>
        <dbReference type="EMBL" id="MFC4737432.1"/>
    </source>
</evidence>
<keyword evidence="5" id="KW-0694">RNA-binding</keyword>
<organism evidence="7 8">
    <name type="scientific">Bacillus daqingensis</name>
    <dbReference type="NCBI Taxonomy" id="872396"/>
    <lineage>
        <taxon>Bacteria</taxon>
        <taxon>Bacillati</taxon>
        <taxon>Bacillota</taxon>
        <taxon>Bacilli</taxon>
        <taxon>Bacillales</taxon>
        <taxon>Bacillaceae</taxon>
        <taxon>Bacillus</taxon>
    </lineage>
</organism>
<evidence type="ECO:0000256" key="1">
    <source>
        <dbReference type="ARBA" id="ARBA00001946"/>
    </source>
</evidence>
<dbReference type="RefSeq" id="WP_377910028.1">
    <property type="nucleotide sequence ID" value="NZ_JBHSGK010000013.1"/>
</dbReference>
<evidence type="ECO:0000256" key="3">
    <source>
        <dbReference type="ARBA" id="ARBA00022801"/>
    </source>
</evidence>
<keyword evidence="8" id="KW-1185">Reference proteome</keyword>
<dbReference type="InterPro" id="IPR003029">
    <property type="entry name" value="S1_domain"/>
</dbReference>
<keyword evidence="4" id="KW-0460">Magnesium</keyword>
<evidence type="ECO:0000259" key="6">
    <source>
        <dbReference type="PROSITE" id="PS50126"/>
    </source>
</evidence>
<dbReference type="InterPro" id="IPR004659">
    <property type="entry name" value="RNase_E/G"/>
</dbReference>
<dbReference type="Proteomes" id="UP001595896">
    <property type="component" value="Unassembled WGS sequence"/>
</dbReference>
<feature type="domain" description="S1 motif" evidence="6">
    <location>
        <begin position="39"/>
        <end position="120"/>
    </location>
</feature>
<dbReference type="CDD" id="cd04453">
    <property type="entry name" value="S1_RNase_E"/>
    <property type="match status" value="1"/>
</dbReference>
<evidence type="ECO:0000256" key="4">
    <source>
        <dbReference type="ARBA" id="ARBA00022842"/>
    </source>
</evidence>
<name>A0ABV9NVU6_9BACI</name>
<keyword evidence="2" id="KW-0479">Metal-binding</keyword>
<evidence type="ECO:0000256" key="2">
    <source>
        <dbReference type="ARBA" id="ARBA00022723"/>
    </source>
</evidence>
<dbReference type="PANTHER" id="PTHR30001">
    <property type="entry name" value="RIBONUCLEASE"/>
    <property type="match status" value="1"/>
</dbReference>